<dbReference type="EMBL" id="QUSF01011092">
    <property type="protein sequence ID" value="RLV62103.1"/>
    <property type="molecule type" value="Genomic_DNA"/>
</dbReference>
<proteinExistence type="predicted"/>
<comment type="caution">
    <text evidence="2">The sequence shown here is derived from an EMBL/GenBank/DDBJ whole genome shotgun (WGS) entry which is preliminary data.</text>
</comment>
<accession>A0A3L8Q4N8</accession>
<protein>
    <submittedName>
        <fullName evidence="2">Uncharacterized protein</fullName>
    </submittedName>
</protein>
<name>A0A3L8Q4N8_CHLGU</name>
<gene>
    <name evidence="2" type="ORF">DV515_00019670</name>
</gene>
<organism evidence="2 3">
    <name type="scientific">Chloebia gouldiae</name>
    <name type="common">Gouldian finch</name>
    <name type="synonym">Erythrura gouldiae</name>
    <dbReference type="NCBI Taxonomy" id="44316"/>
    <lineage>
        <taxon>Eukaryota</taxon>
        <taxon>Metazoa</taxon>
        <taxon>Chordata</taxon>
        <taxon>Craniata</taxon>
        <taxon>Vertebrata</taxon>
        <taxon>Euteleostomi</taxon>
        <taxon>Archelosauria</taxon>
        <taxon>Archosauria</taxon>
        <taxon>Dinosauria</taxon>
        <taxon>Saurischia</taxon>
        <taxon>Theropoda</taxon>
        <taxon>Coelurosauria</taxon>
        <taxon>Aves</taxon>
        <taxon>Neognathae</taxon>
        <taxon>Neoaves</taxon>
        <taxon>Telluraves</taxon>
        <taxon>Australaves</taxon>
        <taxon>Passeriformes</taxon>
        <taxon>Passeroidea</taxon>
        <taxon>Passeridae</taxon>
        <taxon>Chloebia</taxon>
    </lineage>
</organism>
<feature type="region of interest" description="Disordered" evidence="1">
    <location>
        <begin position="165"/>
        <end position="222"/>
    </location>
</feature>
<reference evidence="2 3" key="1">
    <citation type="journal article" date="2018" name="Proc. R. Soc. B">
        <title>A non-coding region near Follistatin controls head colour polymorphism in the Gouldian finch.</title>
        <authorList>
            <person name="Toomey M.B."/>
            <person name="Marques C.I."/>
            <person name="Andrade P."/>
            <person name="Araujo P.M."/>
            <person name="Sabatino S."/>
            <person name="Gazda M.A."/>
            <person name="Afonso S."/>
            <person name="Lopes R.J."/>
            <person name="Corbo J.C."/>
            <person name="Carneiro M."/>
        </authorList>
    </citation>
    <scope>NUCLEOTIDE SEQUENCE [LARGE SCALE GENOMIC DNA]</scope>
    <source>
        <strain evidence="2">Red01</strain>
        <tissue evidence="2">Muscle</tissue>
    </source>
</reference>
<dbReference type="PROSITE" id="PS51257">
    <property type="entry name" value="PROKAR_LIPOPROTEIN"/>
    <property type="match status" value="1"/>
</dbReference>
<evidence type="ECO:0000256" key="1">
    <source>
        <dbReference type="SAM" id="MobiDB-lite"/>
    </source>
</evidence>
<evidence type="ECO:0000313" key="2">
    <source>
        <dbReference type="EMBL" id="RLV62103.1"/>
    </source>
</evidence>
<dbReference type="AlphaFoldDB" id="A0A3L8Q4N8"/>
<evidence type="ECO:0000313" key="3">
    <source>
        <dbReference type="Proteomes" id="UP000276834"/>
    </source>
</evidence>
<keyword evidence="3" id="KW-1185">Reference proteome</keyword>
<sequence length="222" mass="23483">MALCKPGLSFQSLAPGLALSCQSLEPGLSLPAQFGTRAGSALPSLAPGLALSFQNFGCSSGSALPRFWLQLCLCPARFWLQLWLRPAQILAAGSHLFLWLRSNPSVSGCALSVPLPRFFTAEPTLVSLLCLGFFHQRNLLNKNKKNNQKSKVRCGIMSKGAAGIQEESSRSPSARGAGQGPAVGVGIPKWDQSERSTLQEARGVPESQALASLSPSLDPGVL</sequence>
<dbReference type="Proteomes" id="UP000276834">
    <property type="component" value="Unassembled WGS sequence"/>
</dbReference>